<keyword evidence="2" id="KW-1185">Reference proteome</keyword>
<accession>A0ACC0ZA26</accession>
<proteinExistence type="predicted"/>
<evidence type="ECO:0000313" key="2">
    <source>
        <dbReference type="Proteomes" id="UP001163603"/>
    </source>
</evidence>
<evidence type="ECO:0000313" key="1">
    <source>
        <dbReference type="EMBL" id="KAJ0047082.1"/>
    </source>
</evidence>
<protein>
    <submittedName>
        <fullName evidence="1">Uncharacterized protein</fullName>
    </submittedName>
</protein>
<dbReference type="Proteomes" id="UP001163603">
    <property type="component" value="Chromosome 3"/>
</dbReference>
<sequence>MSHPVVVALDGFKAVGSGNCYLVVDGGGGGGGRSRGMPYHSPLNMIDGMSSLEGRPSKSFDIPSHTGFGNNIYRHFEPTTSGSHMQFGSPYSRNTLASFPDDIGWRYGTNNNDPYSTHRFPGGSNLGEQFRLYEQELVSSPLGYGQMGAFPSPTYGHLGFPFGIVFASGPYQLSTRGLLDP</sequence>
<reference evidence="2" key="1">
    <citation type="journal article" date="2023" name="G3 (Bethesda)">
        <title>Genome assembly and association tests identify interacting loci associated with vigor, precocity, and sex in interspecific pistachio rootstocks.</title>
        <authorList>
            <person name="Palmer W."/>
            <person name="Jacygrad E."/>
            <person name="Sagayaradj S."/>
            <person name="Cavanaugh K."/>
            <person name="Han R."/>
            <person name="Bertier L."/>
            <person name="Beede B."/>
            <person name="Kafkas S."/>
            <person name="Golino D."/>
            <person name="Preece J."/>
            <person name="Michelmore R."/>
        </authorList>
    </citation>
    <scope>NUCLEOTIDE SEQUENCE [LARGE SCALE GENOMIC DNA]</scope>
</reference>
<name>A0ACC0ZA26_9ROSI</name>
<gene>
    <name evidence="1" type="ORF">Pint_04016</name>
</gene>
<comment type="caution">
    <text evidence="1">The sequence shown here is derived from an EMBL/GenBank/DDBJ whole genome shotgun (WGS) entry which is preliminary data.</text>
</comment>
<organism evidence="1 2">
    <name type="scientific">Pistacia integerrima</name>
    <dbReference type="NCBI Taxonomy" id="434235"/>
    <lineage>
        <taxon>Eukaryota</taxon>
        <taxon>Viridiplantae</taxon>
        <taxon>Streptophyta</taxon>
        <taxon>Embryophyta</taxon>
        <taxon>Tracheophyta</taxon>
        <taxon>Spermatophyta</taxon>
        <taxon>Magnoliopsida</taxon>
        <taxon>eudicotyledons</taxon>
        <taxon>Gunneridae</taxon>
        <taxon>Pentapetalae</taxon>
        <taxon>rosids</taxon>
        <taxon>malvids</taxon>
        <taxon>Sapindales</taxon>
        <taxon>Anacardiaceae</taxon>
        <taxon>Pistacia</taxon>
    </lineage>
</organism>
<dbReference type="EMBL" id="CM047738">
    <property type="protein sequence ID" value="KAJ0047082.1"/>
    <property type="molecule type" value="Genomic_DNA"/>
</dbReference>